<dbReference type="Pfam" id="PF06445">
    <property type="entry name" value="GyrI-like"/>
    <property type="match status" value="1"/>
</dbReference>
<evidence type="ECO:0000313" key="2">
    <source>
        <dbReference type="EMBL" id="GHO93186.1"/>
    </source>
</evidence>
<dbReference type="InterPro" id="IPR008319">
    <property type="entry name" value="GyrI-like_CCH_Lin2189-like"/>
</dbReference>
<dbReference type="EMBL" id="BNJK01000001">
    <property type="protein sequence ID" value="GHO93186.1"/>
    <property type="molecule type" value="Genomic_DNA"/>
</dbReference>
<dbReference type="InterPro" id="IPR011256">
    <property type="entry name" value="Reg_factor_effector_dom_sf"/>
</dbReference>
<dbReference type="InterPro" id="IPR029442">
    <property type="entry name" value="GyrI-like"/>
</dbReference>
<dbReference type="Proteomes" id="UP000597444">
    <property type="component" value="Unassembled WGS sequence"/>
</dbReference>
<organism evidence="2 3">
    <name type="scientific">Reticulibacter mediterranei</name>
    <dbReference type="NCBI Taxonomy" id="2778369"/>
    <lineage>
        <taxon>Bacteria</taxon>
        <taxon>Bacillati</taxon>
        <taxon>Chloroflexota</taxon>
        <taxon>Ktedonobacteria</taxon>
        <taxon>Ktedonobacterales</taxon>
        <taxon>Reticulibacteraceae</taxon>
        <taxon>Reticulibacter</taxon>
    </lineage>
</organism>
<dbReference type="AlphaFoldDB" id="A0A8J3IPT1"/>
<evidence type="ECO:0000259" key="1">
    <source>
        <dbReference type="Pfam" id="PF06445"/>
    </source>
</evidence>
<dbReference type="PIRSF" id="PIRSF031644">
    <property type="entry name" value="UCP031644"/>
    <property type="match status" value="1"/>
</dbReference>
<keyword evidence="3" id="KW-1185">Reference proteome</keyword>
<comment type="caution">
    <text evidence="2">The sequence shown here is derived from an EMBL/GenBank/DDBJ whole genome shotgun (WGS) entry which is preliminary data.</text>
</comment>
<feature type="domain" description="GyrI-like small molecule binding" evidence="1">
    <location>
        <begin position="20"/>
        <end position="194"/>
    </location>
</feature>
<reference evidence="2" key="1">
    <citation type="submission" date="2020-10" db="EMBL/GenBank/DDBJ databases">
        <title>Taxonomic study of unclassified bacteria belonging to the class Ktedonobacteria.</title>
        <authorList>
            <person name="Yabe S."/>
            <person name="Wang C.M."/>
            <person name="Zheng Y."/>
            <person name="Sakai Y."/>
            <person name="Cavaletti L."/>
            <person name="Monciardini P."/>
            <person name="Donadio S."/>
        </authorList>
    </citation>
    <scope>NUCLEOTIDE SEQUENCE</scope>
    <source>
        <strain evidence="2">ID150040</strain>
    </source>
</reference>
<dbReference type="RefSeq" id="WP_220203981.1">
    <property type="nucleotide sequence ID" value="NZ_BNJK01000001.1"/>
</dbReference>
<proteinExistence type="predicted"/>
<name>A0A8J3IPT1_9CHLR</name>
<gene>
    <name evidence="2" type="ORF">KSF_032340</name>
</gene>
<evidence type="ECO:0000313" key="3">
    <source>
        <dbReference type="Proteomes" id="UP000597444"/>
    </source>
</evidence>
<accession>A0A8J3IPT1</accession>
<sequence length="202" mass="23180">MATIDLKKQLKHLYQPSAGEIAVVEVPTMNFLMLDGSGDPNGTVYADAVGALYAVAYALKFMLKKRDAALDYTVMPLEGLWRTREGTLWYDTDRANWLWTAMIMQPEEITEAMFEQARSDVGSKKRLDLASMRFEAFTEGRAAQILHAGPYSEERPTIERLHAFLEQRGWRANGRHHEIYLNDPFRTAPERLRTILRQPFAE</sequence>
<dbReference type="SUPFAM" id="SSF55136">
    <property type="entry name" value="Probable bacterial effector-binding domain"/>
    <property type="match status" value="1"/>
</dbReference>
<protein>
    <recommendedName>
        <fullName evidence="1">GyrI-like small molecule binding domain-containing protein</fullName>
    </recommendedName>
</protein>
<dbReference type="Gene3D" id="3.20.80.10">
    <property type="entry name" value="Regulatory factor, effector binding domain"/>
    <property type="match status" value="1"/>
</dbReference>